<organism evidence="1 2">
    <name type="scientific">Streptomyces variegatus</name>
    <dbReference type="NCBI Taxonomy" id="284040"/>
    <lineage>
        <taxon>Bacteria</taxon>
        <taxon>Bacillati</taxon>
        <taxon>Actinomycetota</taxon>
        <taxon>Actinomycetes</taxon>
        <taxon>Kitasatosporales</taxon>
        <taxon>Streptomycetaceae</taxon>
        <taxon>Streptomyces</taxon>
    </lineage>
</organism>
<evidence type="ECO:0000313" key="1">
    <source>
        <dbReference type="EMBL" id="KJK38402.1"/>
    </source>
</evidence>
<reference evidence="2" key="1">
    <citation type="submission" date="2015-02" db="EMBL/GenBank/DDBJ databases">
        <authorList>
            <person name="Ju K.-S."/>
            <person name="Doroghazi J.R."/>
            <person name="Metcalf W."/>
        </authorList>
    </citation>
    <scope>NUCLEOTIDE SEQUENCE [LARGE SCALE GENOMIC DNA]</scope>
    <source>
        <strain evidence="2">NRRL B-16380</strain>
    </source>
</reference>
<dbReference type="RefSeq" id="WP_031138610.1">
    <property type="nucleotide sequence ID" value="NZ_JYJH01000011.1"/>
</dbReference>
<dbReference type="PATRIC" id="fig|284040.3.peg.1205"/>
<evidence type="ECO:0000313" key="2">
    <source>
        <dbReference type="Proteomes" id="UP000034786"/>
    </source>
</evidence>
<gene>
    <name evidence="1" type="ORF">UK15_17180</name>
</gene>
<sequence length="251" mass="27037">MDLNRRTAMAAGSGGTARAAAHATVTVQGESAVRTNIPVVRDRRAAGGRYLGLRTTRKPPARTGWYATYSVRARQAGVHALTAVATAPVETPHTEAVASYLHLSVNDGPFAEIARSQPHWYESRPAWGDLSELDLGTVELRGGTNTFTFRVTEPTVADAAPAYVLALDHFTLRHLDGHPGLRELSVPRHHEGAPARLRLTLDGHATRARRVRYVVSDYHGRRVAAGDVSATVTLPALPPGHYRVEATPPTG</sequence>
<proteinExistence type="predicted"/>
<name>A0A0M2GSK9_9ACTN</name>
<dbReference type="Gene3D" id="2.60.120.260">
    <property type="entry name" value="Galactose-binding domain-like"/>
    <property type="match status" value="1"/>
</dbReference>
<dbReference type="STRING" id="284040.UK15_17180"/>
<comment type="caution">
    <text evidence="1">The sequence shown here is derived from an EMBL/GenBank/DDBJ whole genome shotgun (WGS) entry which is preliminary data.</text>
</comment>
<accession>A0A0M2GSK9</accession>
<keyword evidence="2" id="KW-1185">Reference proteome</keyword>
<dbReference type="Proteomes" id="UP000034786">
    <property type="component" value="Unassembled WGS sequence"/>
</dbReference>
<protein>
    <submittedName>
        <fullName evidence="1">Uncharacterized protein</fullName>
    </submittedName>
</protein>
<dbReference type="AlphaFoldDB" id="A0A0M2GSK9"/>
<dbReference type="EMBL" id="JYJH01000011">
    <property type="protein sequence ID" value="KJK38402.1"/>
    <property type="molecule type" value="Genomic_DNA"/>
</dbReference>